<feature type="binding site" evidence="11">
    <location>
        <position position="51"/>
    </location>
    <ligand>
        <name>substrate</name>
    </ligand>
</feature>
<evidence type="ECO:0000256" key="9">
    <source>
        <dbReference type="ARBA" id="ARBA00033428"/>
    </source>
</evidence>
<evidence type="ECO:0000256" key="8">
    <source>
        <dbReference type="ARBA" id="ARBA00031744"/>
    </source>
</evidence>
<dbReference type="UniPathway" id="UPA00070">
    <property type="reaction ID" value="UER00120"/>
</dbReference>
<dbReference type="FunFam" id="3.20.20.70:FF:000606">
    <property type="match status" value="1"/>
</dbReference>
<dbReference type="PANTHER" id="PTHR32119:SF2">
    <property type="entry name" value="OROTIDINE 5'-PHOSPHATE DECARBOXYLASE"/>
    <property type="match status" value="1"/>
</dbReference>
<keyword evidence="15" id="KW-1185">Reference proteome</keyword>
<dbReference type="EC" id="4.1.1.23" evidence="3"/>
<dbReference type="InterPro" id="IPR014732">
    <property type="entry name" value="OMPdecase"/>
</dbReference>
<dbReference type="GeneID" id="54547814"/>
<proteinExistence type="inferred from homology"/>
<accession>A0A6A6JMB6</accession>
<sequence length="388" mass="43263">MAAGAMASADRHPTWSLSYRERSLLPSSGSLTAYLLRLMSIKQTNLCLSADVLTSAELIDLAETLGDEICILKTHCDIVTDWTERTALALKEIARRKYFLIFEDRKFADIGGTVQKQYTSGYHRIATWSDITNAHILPGPAIVTALHKAAMDTIVKYNTKVHTEISADRTIPKVKDEEEQDPSNGDVAVESPHPEDNDDRRLSVTAADRKHSVVSVSTTISTRTESITTLPELDLTADDHSKLDTDAMLQRLGPIPFLRSLLLLAEMSSEGHLLTPEYSRRCVEIARDNRCFVMGFIAQRSLNTQPDDNFLTMTPGCQLPPPEEEGKKLGDGLGQQYNTPRRLIYDQGCDVIIVGRGILNAKDRRETTSRYRKEGWAAYLDRIGKKNG</sequence>
<dbReference type="AlphaFoldDB" id="A0A6A6JMB6"/>
<evidence type="ECO:0000259" key="13">
    <source>
        <dbReference type="SMART" id="SM00934"/>
    </source>
</evidence>
<comment type="pathway">
    <text evidence="1">Pyrimidine metabolism; UMP biosynthesis via de novo pathway; UMP from orotate: step 2/2.</text>
</comment>
<keyword evidence="5" id="KW-0210">Decarboxylase</keyword>
<dbReference type="PROSITE" id="PS00156">
    <property type="entry name" value="OMPDECASE"/>
    <property type="match status" value="1"/>
</dbReference>
<evidence type="ECO:0000256" key="1">
    <source>
        <dbReference type="ARBA" id="ARBA00004861"/>
    </source>
</evidence>
<evidence type="ECO:0000256" key="7">
    <source>
        <dbReference type="ARBA" id="ARBA00023239"/>
    </source>
</evidence>
<dbReference type="InterPro" id="IPR018089">
    <property type="entry name" value="OMPdecase_AS"/>
</dbReference>
<dbReference type="OrthoDB" id="10263753at2759"/>
<evidence type="ECO:0000256" key="5">
    <source>
        <dbReference type="ARBA" id="ARBA00022793"/>
    </source>
</evidence>
<keyword evidence="6" id="KW-0665">Pyrimidine biosynthesis</keyword>
<evidence type="ECO:0000313" key="14">
    <source>
        <dbReference type="EMBL" id="KAF2277263.1"/>
    </source>
</evidence>
<dbReference type="RefSeq" id="XP_033654802.1">
    <property type="nucleotide sequence ID" value="XM_033794639.1"/>
</dbReference>
<dbReference type="InterPro" id="IPR001754">
    <property type="entry name" value="OMPdeCOase_dom"/>
</dbReference>
<evidence type="ECO:0000256" key="11">
    <source>
        <dbReference type="PIRSR" id="PIRSR614732-2"/>
    </source>
</evidence>
<dbReference type="SUPFAM" id="SSF51366">
    <property type="entry name" value="Ribulose-phoshate binding barrel"/>
    <property type="match status" value="1"/>
</dbReference>
<feature type="active site" description="For OMPdecase activity" evidence="10">
    <location>
        <position position="109"/>
    </location>
</feature>
<dbReference type="InterPro" id="IPR013785">
    <property type="entry name" value="Aldolase_TIM"/>
</dbReference>
<feature type="active site" description="For OMPdecase activity" evidence="10">
    <location>
        <position position="106"/>
    </location>
</feature>
<feature type="binding site" evidence="11">
    <location>
        <position position="73"/>
    </location>
    <ligand>
        <name>substrate</name>
    </ligand>
</feature>
<evidence type="ECO:0000256" key="3">
    <source>
        <dbReference type="ARBA" id="ARBA00012321"/>
    </source>
</evidence>
<evidence type="ECO:0000256" key="10">
    <source>
        <dbReference type="PIRSR" id="PIRSR614732-1"/>
    </source>
</evidence>
<feature type="domain" description="Orotidine 5'-phosphate decarboxylase" evidence="13">
    <location>
        <begin position="45"/>
        <end position="371"/>
    </location>
</feature>
<dbReference type="GO" id="GO:0006207">
    <property type="term" value="P:'de novo' pyrimidine nucleobase biosynthetic process"/>
    <property type="evidence" value="ECO:0007669"/>
    <property type="project" value="InterPro"/>
</dbReference>
<name>A0A6A6JMB6_WESOR</name>
<dbReference type="EMBL" id="ML986491">
    <property type="protein sequence ID" value="KAF2277263.1"/>
    <property type="molecule type" value="Genomic_DNA"/>
</dbReference>
<dbReference type="Proteomes" id="UP000800097">
    <property type="component" value="Unassembled WGS sequence"/>
</dbReference>
<evidence type="ECO:0000256" key="6">
    <source>
        <dbReference type="ARBA" id="ARBA00022975"/>
    </source>
</evidence>
<dbReference type="Pfam" id="PF00215">
    <property type="entry name" value="OMPdecase"/>
    <property type="match status" value="1"/>
</dbReference>
<dbReference type="SMART" id="SM00934">
    <property type="entry name" value="OMPdecase"/>
    <property type="match status" value="1"/>
</dbReference>
<evidence type="ECO:0000313" key="15">
    <source>
        <dbReference type="Proteomes" id="UP000800097"/>
    </source>
</evidence>
<feature type="active site" description="For OMPdecase activity" evidence="10">
    <location>
        <position position="104"/>
    </location>
</feature>
<evidence type="ECO:0000256" key="12">
    <source>
        <dbReference type="SAM" id="MobiDB-lite"/>
    </source>
</evidence>
<dbReference type="InterPro" id="IPR011060">
    <property type="entry name" value="RibuloseP-bd_barrel"/>
</dbReference>
<evidence type="ECO:0000256" key="2">
    <source>
        <dbReference type="ARBA" id="ARBA00011018"/>
    </source>
</evidence>
<keyword evidence="7" id="KW-0456">Lyase</keyword>
<protein>
    <recommendedName>
        <fullName evidence="4">Orotidine 5'-phosphate decarboxylase</fullName>
        <ecNumber evidence="3">4.1.1.23</ecNumber>
    </recommendedName>
    <alternativeName>
        <fullName evidence="9">OMP decarboxylase</fullName>
    </alternativeName>
    <alternativeName>
        <fullName evidence="8">Uridine 5'-monophosphate synthase</fullName>
    </alternativeName>
</protein>
<feature type="region of interest" description="Disordered" evidence="12">
    <location>
        <begin position="168"/>
        <end position="200"/>
    </location>
</feature>
<reference evidence="14" key="1">
    <citation type="journal article" date="2020" name="Stud. Mycol.">
        <title>101 Dothideomycetes genomes: a test case for predicting lifestyles and emergence of pathogens.</title>
        <authorList>
            <person name="Haridas S."/>
            <person name="Albert R."/>
            <person name="Binder M."/>
            <person name="Bloem J."/>
            <person name="Labutti K."/>
            <person name="Salamov A."/>
            <person name="Andreopoulos B."/>
            <person name="Baker S."/>
            <person name="Barry K."/>
            <person name="Bills G."/>
            <person name="Bluhm B."/>
            <person name="Cannon C."/>
            <person name="Castanera R."/>
            <person name="Culley D."/>
            <person name="Daum C."/>
            <person name="Ezra D."/>
            <person name="Gonzalez J."/>
            <person name="Henrissat B."/>
            <person name="Kuo A."/>
            <person name="Liang C."/>
            <person name="Lipzen A."/>
            <person name="Lutzoni F."/>
            <person name="Magnuson J."/>
            <person name="Mondo S."/>
            <person name="Nolan M."/>
            <person name="Ohm R."/>
            <person name="Pangilinan J."/>
            <person name="Park H.-J."/>
            <person name="Ramirez L."/>
            <person name="Alfaro M."/>
            <person name="Sun H."/>
            <person name="Tritt A."/>
            <person name="Yoshinaga Y."/>
            <person name="Zwiers L.-H."/>
            <person name="Turgeon B."/>
            <person name="Goodwin S."/>
            <person name="Spatafora J."/>
            <person name="Crous P."/>
            <person name="Grigoriev I."/>
        </authorList>
    </citation>
    <scope>NUCLEOTIDE SEQUENCE</scope>
    <source>
        <strain evidence="14">CBS 379.55</strain>
    </source>
</reference>
<organism evidence="14 15">
    <name type="scientific">Westerdykella ornata</name>
    <dbReference type="NCBI Taxonomy" id="318751"/>
    <lineage>
        <taxon>Eukaryota</taxon>
        <taxon>Fungi</taxon>
        <taxon>Dikarya</taxon>
        <taxon>Ascomycota</taxon>
        <taxon>Pezizomycotina</taxon>
        <taxon>Dothideomycetes</taxon>
        <taxon>Pleosporomycetidae</taxon>
        <taxon>Pleosporales</taxon>
        <taxon>Sporormiaceae</taxon>
        <taxon>Westerdykella</taxon>
    </lineage>
</organism>
<evidence type="ECO:0000256" key="4">
    <source>
        <dbReference type="ARBA" id="ARBA00021923"/>
    </source>
</evidence>
<comment type="similarity">
    <text evidence="2">Belongs to the OMP decarboxylase family.</text>
</comment>
<dbReference type="GO" id="GO:0004590">
    <property type="term" value="F:orotidine-5'-phosphate decarboxylase activity"/>
    <property type="evidence" value="ECO:0007669"/>
    <property type="project" value="UniProtKB-EC"/>
</dbReference>
<gene>
    <name evidence="14" type="ORF">EI97DRAFT_314762</name>
</gene>
<dbReference type="PANTHER" id="PTHR32119">
    <property type="entry name" value="OROTIDINE 5'-PHOSPHATE DECARBOXYLASE"/>
    <property type="match status" value="1"/>
</dbReference>
<dbReference type="Gene3D" id="3.20.20.70">
    <property type="entry name" value="Aldolase class I"/>
    <property type="match status" value="2"/>
</dbReference>
<dbReference type="GO" id="GO:0005829">
    <property type="term" value="C:cytosol"/>
    <property type="evidence" value="ECO:0007669"/>
    <property type="project" value="TreeGrafter"/>
</dbReference>
<dbReference type="GO" id="GO:0044205">
    <property type="term" value="P:'de novo' UMP biosynthetic process"/>
    <property type="evidence" value="ECO:0007669"/>
    <property type="project" value="UniProtKB-UniPathway"/>
</dbReference>